<reference evidence="3" key="1">
    <citation type="submission" date="2018-05" db="EMBL/GenBank/DDBJ databases">
        <authorList>
            <person name="Li X."/>
        </authorList>
    </citation>
    <scope>NUCLEOTIDE SEQUENCE [LARGE SCALE GENOMIC DNA]</scope>
    <source>
        <strain evidence="3">HKS-05</strain>
    </source>
</reference>
<proteinExistence type="predicted"/>
<dbReference type="RefSeq" id="WP_111456521.1">
    <property type="nucleotide sequence ID" value="NZ_QFYP01000001.1"/>
</dbReference>
<evidence type="ECO:0000259" key="1">
    <source>
        <dbReference type="Pfam" id="PF03358"/>
    </source>
</evidence>
<dbReference type="GO" id="GO:0005829">
    <property type="term" value="C:cytosol"/>
    <property type="evidence" value="ECO:0007669"/>
    <property type="project" value="TreeGrafter"/>
</dbReference>
<dbReference type="OrthoDB" id="9812295at2"/>
<protein>
    <submittedName>
        <fullName evidence="2">FMN reductase</fullName>
    </submittedName>
</protein>
<gene>
    <name evidence="2" type="ORF">DJ021_05140</name>
</gene>
<comment type="caution">
    <text evidence="2">The sequence shown here is derived from an EMBL/GenBank/DDBJ whole genome shotgun (WGS) entry which is preliminary data.</text>
</comment>
<dbReference type="EMBL" id="QFYP01000001">
    <property type="protein sequence ID" value="RAK59228.1"/>
    <property type="molecule type" value="Genomic_DNA"/>
</dbReference>
<dbReference type="AlphaFoldDB" id="A0A328B2J1"/>
<name>A0A328B2J1_9CAUL</name>
<dbReference type="Pfam" id="PF03358">
    <property type="entry name" value="FMN_red"/>
    <property type="match status" value="1"/>
</dbReference>
<organism evidence="2 3">
    <name type="scientific">Phenylobacterium hankyongense</name>
    <dbReference type="NCBI Taxonomy" id="1813876"/>
    <lineage>
        <taxon>Bacteria</taxon>
        <taxon>Pseudomonadati</taxon>
        <taxon>Pseudomonadota</taxon>
        <taxon>Alphaproteobacteria</taxon>
        <taxon>Caulobacterales</taxon>
        <taxon>Caulobacteraceae</taxon>
        <taxon>Phenylobacterium</taxon>
    </lineage>
</organism>
<dbReference type="PANTHER" id="PTHR30543">
    <property type="entry name" value="CHROMATE REDUCTASE"/>
    <property type="match status" value="1"/>
</dbReference>
<evidence type="ECO:0000313" key="3">
    <source>
        <dbReference type="Proteomes" id="UP000249842"/>
    </source>
</evidence>
<dbReference type="InterPro" id="IPR050712">
    <property type="entry name" value="NAD(P)H-dep_reductase"/>
</dbReference>
<sequence length="191" mass="19582">MSAKRPLIVGIGGTIRPGSTTETALACSLRAAEAAGAETLLLGGAFLATLPIFDPRDGDIVEAQQVLADAVRSADGVIIASPGYHGSISGVVKNALDTLELTRADAAPYFQGKAVGAIIIADGWQAVGTALMSLRAIIHAMRGWPTPFGAALNASSGLFDQAGACREAKDAWQLSTVAEQVMDFANMRAGS</sequence>
<dbReference type="Proteomes" id="UP000249842">
    <property type="component" value="Unassembled WGS sequence"/>
</dbReference>
<dbReference type="GO" id="GO:0010181">
    <property type="term" value="F:FMN binding"/>
    <property type="evidence" value="ECO:0007669"/>
    <property type="project" value="TreeGrafter"/>
</dbReference>
<dbReference type="Gene3D" id="3.40.50.360">
    <property type="match status" value="1"/>
</dbReference>
<feature type="domain" description="NADPH-dependent FMN reductase-like" evidence="1">
    <location>
        <begin position="8"/>
        <end position="147"/>
    </location>
</feature>
<dbReference type="PANTHER" id="PTHR30543:SF21">
    <property type="entry name" value="NAD(P)H-DEPENDENT FMN REDUCTASE LOT6"/>
    <property type="match status" value="1"/>
</dbReference>
<dbReference type="GO" id="GO:0016491">
    <property type="term" value="F:oxidoreductase activity"/>
    <property type="evidence" value="ECO:0007669"/>
    <property type="project" value="InterPro"/>
</dbReference>
<dbReference type="InterPro" id="IPR005025">
    <property type="entry name" value="FMN_Rdtase-like_dom"/>
</dbReference>
<keyword evidence="3" id="KW-1185">Reference proteome</keyword>
<accession>A0A328B2J1</accession>
<evidence type="ECO:0000313" key="2">
    <source>
        <dbReference type="EMBL" id="RAK59228.1"/>
    </source>
</evidence>
<dbReference type="SUPFAM" id="SSF52218">
    <property type="entry name" value="Flavoproteins"/>
    <property type="match status" value="1"/>
</dbReference>
<dbReference type="InterPro" id="IPR029039">
    <property type="entry name" value="Flavoprotein-like_sf"/>
</dbReference>